<dbReference type="SUPFAM" id="SSF51905">
    <property type="entry name" value="FAD/NAD(P)-binding domain"/>
    <property type="match status" value="1"/>
</dbReference>
<dbReference type="RefSeq" id="WP_184340044.1">
    <property type="nucleotide sequence ID" value="NZ_JACHIG010000005.1"/>
</dbReference>
<feature type="domain" description="Amine oxidase" evidence="1">
    <location>
        <begin position="100"/>
        <end position="322"/>
    </location>
</feature>
<accession>A0A7W7YBG3</accession>
<gene>
    <name evidence="2" type="ORF">HNQ65_002710</name>
</gene>
<dbReference type="EMBL" id="JACHIG010000005">
    <property type="protein sequence ID" value="MBB5033127.1"/>
    <property type="molecule type" value="Genomic_DNA"/>
</dbReference>
<evidence type="ECO:0000313" key="3">
    <source>
        <dbReference type="Proteomes" id="UP000590740"/>
    </source>
</evidence>
<dbReference type="PANTHER" id="PTHR16128:SF5">
    <property type="entry name" value="FAD_NAD(P)-BINDING OXIDOREDUCTASE FAMILY PROTEIN"/>
    <property type="match status" value="1"/>
</dbReference>
<dbReference type="Proteomes" id="UP000590740">
    <property type="component" value="Unassembled WGS sequence"/>
</dbReference>
<organism evidence="2 3">
    <name type="scientific">Prosthecobacter vanneervenii</name>
    <dbReference type="NCBI Taxonomy" id="48466"/>
    <lineage>
        <taxon>Bacteria</taxon>
        <taxon>Pseudomonadati</taxon>
        <taxon>Verrucomicrobiota</taxon>
        <taxon>Verrucomicrobiia</taxon>
        <taxon>Verrucomicrobiales</taxon>
        <taxon>Verrucomicrobiaceae</taxon>
        <taxon>Prosthecobacter</taxon>
    </lineage>
</organism>
<dbReference type="InterPro" id="IPR036188">
    <property type="entry name" value="FAD/NAD-bd_sf"/>
</dbReference>
<dbReference type="Pfam" id="PF01593">
    <property type="entry name" value="Amino_oxidase"/>
    <property type="match status" value="1"/>
</dbReference>
<keyword evidence="3" id="KW-1185">Reference proteome</keyword>
<dbReference type="AlphaFoldDB" id="A0A7W7YBG3"/>
<dbReference type="Pfam" id="PF13450">
    <property type="entry name" value="NAD_binding_8"/>
    <property type="match status" value="1"/>
</dbReference>
<protein>
    <recommendedName>
        <fullName evidence="1">Amine oxidase domain-containing protein</fullName>
    </recommendedName>
</protein>
<comment type="caution">
    <text evidence="2">The sequence shown here is derived from an EMBL/GenBank/DDBJ whole genome shotgun (WGS) entry which is preliminary data.</text>
</comment>
<proteinExistence type="predicted"/>
<name>A0A7W7YBG3_9BACT</name>
<dbReference type="PANTHER" id="PTHR16128">
    <property type="entry name" value="FAD/NAD(P)-BINDING OXIDOREDUCTASE FAMILY PROTEIN"/>
    <property type="match status" value="1"/>
</dbReference>
<evidence type="ECO:0000313" key="2">
    <source>
        <dbReference type="EMBL" id="MBB5033127.1"/>
    </source>
</evidence>
<dbReference type="Gene3D" id="3.50.50.60">
    <property type="entry name" value="FAD/NAD(P)-binding domain"/>
    <property type="match status" value="1"/>
</dbReference>
<reference evidence="2 3" key="1">
    <citation type="submission" date="2020-08" db="EMBL/GenBank/DDBJ databases">
        <title>Genomic Encyclopedia of Type Strains, Phase IV (KMG-IV): sequencing the most valuable type-strain genomes for metagenomic binning, comparative biology and taxonomic classification.</title>
        <authorList>
            <person name="Goeker M."/>
        </authorList>
    </citation>
    <scope>NUCLEOTIDE SEQUENCE [LARGE SCALE GENOMIC DNA]</scope>
    <source>
        <strain evidence="2 3">DSM 12252</strain>
    </source>
</reference>
<dbReference type="GO" id="GO:0016491">
    <property type="term" value="F:oxidoreductase activity"/>
    <property type="evidence" value="ECO:0007669"/>
    <property type="project" value="InterPro"/>
</dbReference>
<dbReference type="Gene3D" id="3.90.660.10">
    <property type="match status" value="1"/>
</dbReference>
<evidence type="ECO:0000259" key="1">
    <source>
        <dbReference type="Pfam" id="PF01593"/>
    </source>
</evidence>
<sequence>MPTHEPIIDVLIIGTGVAGLIAAREIRNAGRSVVLLDKGRGLGGRLATRRIGAASFDHGAQFITARDARFEEILKQGKDAGMIREWCQGFSTAADGHTRWRGQPAMTAVAKYLAQGLEARMEKQVVAVRNTGDCYSAETSTGEIYSSRAVLLTPPVPQSLGLLTAGEIALDPEMQKRLEDIQYERCLAVMAVLKGLSSIPPPGGIAPAGGPVSWIADNQLKGISTEPAVTIHANHEFSLQHWDEDRMEVGRLLLDAAEPWLGAEVLSYQVHGWRYSKPIQVDMHPCALLQASPPLVMAGDAFAGPRVEGAALSGMAAAEIVLANLPS</sequence>
<dbReference type="InterPro" id="IPR002937">
    <property type="entry name" value="Amino_oxidase"/>
</dbReference>